<accession>A0ACC1KJ97</accession>
<feature type="non-terminal residue" evidence="1">
    <location>
        <position position="1"/>
    </location>
</feature>
<sequence>TVAGVELGRPVYVPVQQPAGSEAAGTPLGGVATADYDDDEGRAQLAAAGDYDSSDSDDSDSDDMRRWRGTGSSGGAGHGAAGAGRGPRRDSIARVLATASWSGAIGGLMTVVVGLGYPFLDCKWQGHPRHAVAWNDVLRCAGGFLGVNYAALKLPFESAHQSSAIMLIIALGLWTVCDGTLHGLLLSASASLSATWLLYMHALGHYSSFSQDDYLGLLATLPNILFTYWVMIGSVGRRLGHHPQWRPARDLPRRS</sequence>
<evidence type="ECO:0000313" key="1">
    <source>
        <dbReference type="EMBL" id="KAJ2790670.1"/>
    </source>
</evidence>
<dbReference type="EMBL" id="JANBUN010003464">
    <property type="protein sequence ID" value="KAJ2790670.1"/>
    <property type="molecule type" value="Genomic_DNA"/>
</dbReference>
<protein>
    <submittedName>
        <fullName evidence="1">Uncharacterized protein</fullName>
    </submittedName>
</protein>
<proteinExistence type="predicted"/>
<organism evidence="1 2">
    <name type="scientific">Coemansia helicoidea</name>
    <dbReference type="NCBI Taxonomy" id="1286919"/>
    <lineage>
        <taxon>Eukaryota</taxon>
        <taxon>Fungi</taxon>
        <taxon>Fungi incertae sedis</taxon>
        <taxon>Zoopagomycota</taxon>
        <taxon>Kickxellomycotina</taxon>
        <taxon>Kickxellomycetes</taxon>
        <taxon>Kickxellales</taxon>
        <taxon>Kickxellaceae</taxon>
        <taxon>Coemansia</taxon>
    </lineage>
</organism>
<dbReference type="Proteomes" id="UP001140087">
    <property type="component" value="Unassembled WGS sequence"/>
</dbReference>
<comment type="caution">
    <text evidence="1">The sequence shown here is derived from an EMBL/GenBank/DDBJ whole genome shotgun (WGS) entry which is preliminary data.</text>
</comment>
<name>A0ACC1KJ97_9FUNG</name>
<gene>
    <name evidence="1" type="ORF">H4R21_006465</name>
</gene>
<reference evidence="1" key="1">
    <citation type="submission" date="2022-07" db="EMBL/GenBank/DDBJ databases">
        <title>Phylogenomic reconstructions and comparative analyses of Kickxellomycotina fungi.</title>
        <authorList>
            <person name="Reynolds N.K."/>
            <person name="Stajich J.E."/>
            <person name="Barry K."/>
            <person name="Grigoriev I.V."/>
            <person name="Crous P."/>
            <person name="Smith M.E."/>
        </authorList>
    </citation>
    <scope>NUCLEOTIDE SEQUENCE</scope>
    <source>
        <strain evidence="1">BCRC 34780</strain>
    </source>
</reference>
<keyword evidence="2" id="KW-1185">Reference proteome</keyword>
<evidence type="ECO:0000313" key="2">
    <source>
        <dbReference type="Proteomes" id="UP001140087"/>
    </source>
</evidence>